<protein>
    <recommendedName>
        <fullName evidence="1">RNase H type-1 domain-containing protein</fullName>
    </recommendedName>
</protein>
<feature type="domain" description="RNase H type-1" evidence="1">
    <location>
        <begin position="155"/>
        <end position="255"/>
    </location>
</feature>
<evidence type="ECO:0000259" key="1">
    <source>
        <dbReference type="PROSITE" id="PS50879"/>
    </source>
</evidence>
<name>A0A7J7KYZ3_9MAGN</name>
<dbReference type="EMBL" id="JACGCM010002784">
    <property type="protein sequence ID" value="KAF6135569.1"/>
    <property type="molecule type" value="Genomic_DNA"/>
</dbReference>
<dbReference type="PROSITE" id="PS50879">
    <property type="entry name" value="RNASE_H_1"/>
    <property type="match status" value="1"/>
</dbReference>
<dbReference type="GO" id="GO:0004523">
    <property type="term" value="F:RNA-DNA hybrid ribonuclease activity"/>
    <property type="evidence" value="ECO:0007669"/>
    <property type="project" value="InterPro"/>
</dbReference>
<dbReference type="InterPro" id="IPR044730">
    <property type="entry name" value="RNase_H-like_dom_plant"/>
</dbReference>
<organism evidence="2 3">
    <name type="scientific">Kingdonia uniflora</name>
    <dbReference type="NCBI Taxonomy" id="39325"/>
    <lineage>
        <taxon>Eukaryota</taxon>
        <taxon>Viridiplantae</taxon>
        <taxon>Streptophyta</taxon>
        <taxon>Embryophyta</taxon>
        <taxon>Tracheophyta</taxon>
        <taxon>Spermatophyta</taxon>
        <taxon>Magnoliopsida</taxon>
        <taxon>Ranunculales</taxon>
        <taxon>Circaeasteraceae</taxon>
        <taxon>Kingdonia</taxon>
    </lineage>
</organism>
<dbReference type="SUPFAM" id="SSF53098">
    <property type="entry name" value="Ribonuclease H-like"/>
    <property type="match status" value="1"/>
</dbReference>
<dbReference type="GO" id="GO:0003676">
    <property type="term" value="F:nucleic acid binding"/>
    <property type="evidence" value="ECO:0007669"/>
    <property type="project" value="InterPro"/>
</dbReference>
<evidence type="ECO:0000313" key="3">
    <source>
        <dbReference type="Proteomes" id="UP000541444"/>
    </source>
</evidence>
<dbReference type="PANTHER" id="PTHR47723">
    <property type="entry name" value="OS05G0353850 PROTEIN"/>
    <property type="match status" value="1"/>
</dbReference>
<dbReference type="InterPro" id="IPR002156">
    <property type="entry name" value="RNaseH_domain"/>
</dbReference>
<dbReference type="Gene3D" id="3.30.420.10">
    <property type="entry name" value="Ribonuclease H-like superfamily/Ribonuclease H"/>
    <property type="match status" value="1"/>
</dbReference>
<sequence>MREDGDCLNSVKRGFSAWDVRVYGLDPIVEVVQGDKLLRGKCVDPPSKPFEERAEWITQKGWRLLTDGLAGPAGSGIRVEEQQDGRLCGTHRYRMSRFDKATLDYLLRGENRHADSLAYLAEILGLTEHYPLSLRVPCHPRKDMIVRSYFWVLPEEGDVKINTDGASEGIPGKGGASFIIRNSRGVVLRTMAIGLGTVTNYMAECTALVMGLAITASNGWEITWLESDSLATVTTLNNDMIPWILKMLGRKQRKR</sequence>
<comment type="caution">
    <text evidence="2">The sequence shown here is derived from an EMBL/GenBank/DDBJ whole genome shotgun (WGS) entry which is preliminary data.</text>
</comment>
<dbReference type="OrthoDB" id="1305532at2759"/>
<dbReference type="AlphaFoldDB" id="A0A7J7KYZ3"/>
<reference evidence="2 3" key="1">
    <citation type="journal article" date="2020" name="IScience">
        <title>Genome Sequencing of the Endangered Kingdonia uniflora (Circaeasteraceae, Ranunculales) Reveals Potential Mechanisms of Evolutionary Specialization.</title>
        <authorList>
            <person name="Sun Y."/>
            <person name="Deng T."/>
            <person name="Zhang A."/>
            <person name="Moore M.J."/>
            <person name="Landis J.B."/>
            <person name="Lin N."/>
            <person name="Zhang H."/>
            <person name="Zhang X."/>
            <person name="Huang J."/>
            <person name="Zhang X."/>
            <person name="Sun H."/>
            <person name="Wang H."/>
        </authorList>
    </citation>
    <scope>NUCLEOTIDE SEQUENCE [LARGE SCALE GENOMIC DNA]</scope>
    <source>
        <strain evidence="2">TB1705</strain>
        <tissue evidence="2">Leaf</tissue>
    </source>
</reference>
<gene>
    <name evidence="2" type="ORF">GIB67_015422</name>
</gene>
<dbReference type="InterPro" id="IPR012337">
    <property type="entry name" value="RNaseH-like_sf"/>
</dbReference>
<dbReference type="Pfam" id="PF13456">
    <property type="entry name" value="RVT_3"/>
    <property type="match status" value="1"/>
</dbReference>
<keyword evidence="3" id="KW-1185">Reference proteome</keyword>
<dbReference type="InterPro" id="IPR053151">
    <property type="entry name" value="RNase_H-like"/>
</dbReference>
<dbReference type="Proteomes" id="UP000541444">
    <property type="component" value="Unassembled WGS sequence"/>
</dbReference>
<dbReference type="InterPro" id="IPR036397">
    <property type="entry name" value="RNaseH_sf"/>
</dbReference>
<dbReference type="PANTHER" id="PTHR47723:SF19">
    <property type="entry name" value="POLYNUCLEOTIDYL TRANSFERASE, RIBONUCLEASE H-LIKE SUPERFAMILY PROTEIN"/>
    <property type="match status" value="1"/>
</dbReference>
<dbReference type="CDD" id="cd06222">
    <property type="entry name" value="RNase_H_like"/>
    <property type="match status" value="1"/>
</dbReference>
<accession>A0A7J7KYZ3</accession>
<evidence type="ECO:0000313" key="2">
    <source>
        <dbReference type="EMBL" id="KAF6135569.1"/>
    </source>
</evidence>
<proteinExistence type="predicted"/>